<protein>
    <submittedName>
        <fullName evidence="2">Uncharacterized protein</fullName>
    </submittedName>
</protein>
<dbReference type="EMBL" id="GL883141">
    <property type="protein sequence ID" value="EGG01072.1"/>
    <property type="molecule type" value="Genomic_DNA"/>
</dbReference>
<feature type="region of interest" description="Disordered" evidence="1">
    <location>
        <begin position="145"/>
        <end position="164"/>
    </location>
</feature>
<evidence type="ECO:0000313" key="3">
    <source>
        <dbReference type="Proteomes" id="UP000001072"/>
    </source>
</evidence>
<sequence length="164" mass="17880">MTQAPQSRSRFVMASVLQSLASKPRSQKQPASVSNAIAHHTGDNRQGASETMESDAIHVDPHFNRNILKRYNAQCSTKTPFREPHPKRVKKASPPHCGQFVGKAESPARLAGSEWSPGRGLALAFCSHSTARLDFLKSNPNVCAASDKAQQGSRQKSQYVGQLD</sequence>
<evidence type="ECO:0000313" key="2">
    <source>
        <dbReference type="EMBL" id="EGG01072.1"/>
    </source>
</evidence>
<dbReference type="OrthoDB" id="10514125at2759"/>
<dbReference type="VEuPathDB" id="FungiDB:MELLADRAFT_111331"/>
<feature type="compositionally biased region" description="Polar residues" evidence="1">
    <location>
        <begin position="148"/>
        <end position="164"/>
    </location>
</feature>
<gene>
    <name evidence="2" type="ORF">MELLADRAFT_111331</name>
</gene>
<dbReference type="AlphaFoldDB" id="F4S2T2"/>
<organism evidence="3">
    <name type="scientific">Melampsora larici-populina (strain 98AG31 / pathotype 3-4-7)</name>
    <name type="common">Poplar leaf rust fungus</name>
    <dbReference type="NCBI Taxonomy" id="747676"/>
    <lineage>
        <taxon>Eukaryota</taxon>
        <taxon>Fungi</taxon>
        <taxon>Dikarya</taxon>
        <taxon>Basidiomycota</taxon>
        <taxon>Pucciniomycotina</taxon>
        <taxon>Pucciniomycetes</taxon>
        <taxon>Pucciniales</taxon>
        <taxon>Melampsoraceae</taxon>
        <taxon>Melampsora</taxon>
    </lineage>
</organism>
<proteinExistence type="predicted"/>
<dbReference type="HOGENOM" id="CLU_1619402_0_0_1"/>
<dbReference type="InParanoid" id="F4S2T2"/>
<evidence type="ECO:0000256" key="1">
    <source>
        <dbReference type="SAM" id="MobiDB-lite"/>
    </source>
</evidence>
<dbReference type="Proteomes" id="UP000001072">
    <property type="component" value="Unassembled WGS sequence"/>
</dbReference>
<accession>F4S2T2</accession>
<dbReference type="GeneID" id="18924352"/>
<keyword evidence="3" id="KW-1185">Reference proteome</keyword>
<feature type="region of interest" description="Disordered" evidence="1">
    <location>
        <begin position="76"/>
        <end position="98"/>
    </location>
</feature>
<reference evidence="3" key="1">
    <citation type="journal article" date="2011" name="Proc. Natl. Acad. Sci. U.S.A.">
        <title>Obligate biotrophy features unraveled by the genomic analysis of rust fungi.</title>
        <authorList>
            <person name="Duplessis S."/>
            <person name="Cuomo C.A."/>
            <person name="Lin Y.-C."/>
            <person name="Aerts A."/>
            <person name="Tisserant E."/>
            <person name="Veneault-Fourrey C."/>
            <person name="Joly D.L."/>
            <person name="Hacquard S."/>
            <person name="Amselem J."/>
            <person name="Cantarel B.L."/>
            <person name="Chiu R."/>
            <person name="Coutinho P.M."/>
            <person name="Feau N."/>
            <person name="Field M."/>
            <person name="Frey P."/>
            <person name="Gelhaye E."/>
            <person name="Goldberg J."/>
            <person name="Grabherr M.G."/>
            <person name="Kodira C.D."/>
            <person name="Kohler A."/>
            <person name="Kuees U."/>
            <person name="Lindquist E.A."/>
            <person name="Lucas S.M."/>
            <person name="Mago R."/>
            <person name="Mauceli E."/>
            <person name="Morin E."/>
            <person name="Murat C."/>
            <person name="Pangilinan J.L."/>
            <person name="Park R."/>
            <person name="Pearson M."/>
            <person name="Quesneville H."/>
            <person name="Rouhier N."/>
            <person name="Sakthikumar S."/>
            <person name="Salamov A.A."/>
            <person name="Schmutz J."/>
            <person name="Selles B."/>
            <person name="Shapiro H."/>
            <person name="Tanguay P."/>
            <person name="Tuskan G.A."/>
            <person name="Henrissat B."/>
            <person name="Van de Peer Y."/>
            <person name="Rouze P."/>
            <person name="Ellis J.G."/>
            <person name="Dodds P.N."/>
            <person name="Schein J.E."/>
            <person name="Zhong S."/>
            <person name="Hamelin R.C."/>
            <person name="Grigoriev I.V."/>
            <person name="Szabo L.J."/>
            <person name="Martin F."/>
        </authorList>
    </citation>
    <scope>NUCLEOTIDE SEQUENCE [LARGE SCALE GENOMIC DNA]</scope>
    <source>
        <strain evidence="3">98AG31 / pathotype 3-4-7</strain>
    </source>
</reference>
<dbReference type="RefSeq" id="XP_007415672.1">
    <property type="nucleotide sequence ID" value="XM_007415610.1"/>
</dbReference>
<dbReference type="KEGG" id="mlr:MELLADRAFT_111331"/>
<feature type="region of interest" description="Disordered" evidence="1">
    <location>
        <begin position="20"/>
        <end position="51"/>
    </location>
</feature>
<name>F4S2T2_MELLP</name>